<dbReference type="Gene3D" id="3.90.1530.30">
    <property type="match status" value="1"/>
</dbReference>
<dbReference type="InterPro" id="IPR004437">
    <property type="entry name" value="ParB/RepB/Spo0J"/>
</dbReference>
<comment type="similarity">
    <text evidence="1">Belongs to the ParB family.</text>
</comment>
<dbReference type="InterPro" id="IPR003115">
    <property type="entry name" value="ParB_N"/>
</dbReference>
<evidence type="ECO:0000259" key="3">
    <source>
        <dbReference type="SMART" id="SM00470"/>
    </source>
</evidence>
<gene>
    <name evidence="4" type="ORF">ACFPOE_11495</name>
</gene>
<evidence type="ECO:0000256" key="1">
    <source>
        <dbReference type="ARBA" id="ARBA00006295"/>
    </source>
</evidence>
<proteinExistence type="inferred from homology"/>
<dbReference type="Gene3D" id="1.10.150.20">
    <property type="entry name" value="5' to 3' exonuclease, C-terminal subdomain"/>
    <property type="match status" value="1"/>
</dbReference>
<dbReference type="InterPro" id="IPR041468">
    <property type="entry name" value="HTH_ParB/Spo0J"/>
</dbReference>
<dbReference type="RefSeq" id="WP_376850221.1">
    <property type="nucleotide sequence ID" value="NZ_JBHSMF010000006.1"/>
</dbReference>
<evidence type="ECO:0000313" key="5">
    <source>
        <dbReference type="Proteomes" id="UP001596037"/>
    </source>
</evidence>
<comment type="caution">
    <text evidence="4">The sequence shown here is derived from an EMBL/GenBank/DDBJ whole genome shotgun (WGS) entry which is preliminary data.</text>
</comment>
<name>A0ABW0NDZ9_9BURK</name>
<protein>
    <submittedName>
        <fullName evidence="4">ParB/RepB/Spo0J family partition protein</fullName>
    </submittedName>
</protein>
<evidence type="ECO:0000256" key="2">
    <source>
        <dbReference type="SAM" id="MobiDB-lite"/>
    </source>
</evidence>
<dbReference type="SUPFAM" id="SSF109709">
    <property type="entry name" value="KorB DNA-binding domain-like"/>
    <property type="match status" value="1"/>
</dbReference>
<dbReference type="Pfam" id="PF17762">
    <property type="entry name" value="HTH_ParB"/>
    <property type="match status" value="1"/>
</dbReference>
<feature type="compositionally biased region" description="Basic and acidic residues" evidence="2">
    <location>
        <begin position="525"/>
        <end position="545"/>
    </location>
</feature>
<dbReference type="InterPro" id="IPR036086">
    <property type="entry name" value="ParB/Sulfiredoxin_sf"/>
</dbReference>
<dbReference type="InterPro" id="IPR050336">
    <property type="entry name" value="Chromosome_partition/occlusion"/>
</dbReference>
<accession>A0ABW0NDZ9</accession>
<sequence length="748" mass="81245">MSKELETLPADAGTTTEKEPPAQLATLARDLIVRSKTNPRTHFDPAYINELRASFKEHGVLQPLLVRPLPGSRLQDTFEDRAPGAPMPTHEIVCGECRWRGTEGVVDELPVLIRHLTDLQVLQVQLVENLKRRDLHPIEEAEGFDRLMTEHGLTVEDIAARIDKSVSYIFKTRKLLELTKECREELYKGNLTRSTALLVARAPAYLQVQIAQDIMKPDYSGEPMSFRKAVTHIQQHYMLQLGNAVFDIKDANLVRKAGACGTCAKNTGANGDMFEDVTGAASCTDPKCFDAKKEAHYAAVAKAAAAMGQTVIQGKEAKELMPTEWSTPEGYKLLDHSEYINGKSTTLRKLLGKDGPTPVLIINPHTKKAEEMVPVDVASKVIKKAAAEAKKSGKNKEPNEHQLKAQFEDAWQGKAVEQIHAAIMSGKCQGITVAIAREIAGYYSQSLWGDTAKRFARLFEIPDAKVGMDAGIADYIKTCPDKMVGPALLMLMLEDEFSERFNEQFPVLELLATDTGVDVQALQDQAKEDMRAEAEAHAPKSETKAAKPAGNVSRKAKPPKTTAAEAKAGISEAMSAVDAGARPQSLADLEGKGLSSLDMELLTQGGIHTIDDLAGLTVDELVMITNKSEDEGKALITKARSGWFESAKPTASAEPKIGDTVRIKDGVKGPTGHLRKICGRTGTLEKFNGTAFTVRFSGVKDTAQVRAEEFDVTNAAVNTTLAAWPFPTAPLTTAAARKTPKAKKGAAT</sequence>
<organism evidence="4 5">
    <name type="scientific">Caenimonas terrae</name>
    <dbReference type="NCBI Taxonomy" id="696074"/>
    <lineage>
        <taxon>Bacteria</taxon>
        <taxon>Pseudomonadati</taxon>
        <taxon>Pseudomonadota</taxon>
        <taxon>Betaproteobacteria</taxon>
        <taxon>Burkholderiales</taxon>
        <taxon>Comamonadaceae</taxon>
        <taxon>Caenimonas</taxon>
    </lineage>
</organism>
<dbReference type="EMBL" id="JBHSMF010000006">
    <property type="protein sequence ID" value="MFC5498161.1"/>
    <property type="molecule type" value="Genomic_DNA"/>
</dbReference>
<feature type="domain" description="ParB-like N-terminal" evidence="3">
    <location>
        <begin position="25"/>
        <end position="130"/>
    </location>
</feature>
<dbReference type="SMART" id="SM00470">
    <property type="entry name" value="ParB"/>
    <property type="match status" value="1"/>
</dbReference>
<dbReference type="Proteomes" id="UP001596037">
    <property type="component" value="Unassembled WGS sequence"/>
</dbReference>
<dbReference type="SUPFAM" id="SSF47794">
    <property type="entry name" value="Rad51 N-terminal domain-like"/>
    <property type="match status" value="1"/>
</dbReference>
<reference evidence="5" key="1">
    <citation type="journal article" date="2019" name="Int. J. Syst. Evol. Microbiol.">
        <title>The Global Catalogue of Microorganisms (GCM) 10K type strain sequencing project: providing services to taxonomists for standard genome sequencing and annotation.</title>
        <authorList>
            <consortium name="The Broad Institute Genomics Platform"/>
            <consortium name="The Broad Institute Genome Sequencing Center for Infectious Disease"/>
            <person name="Wu L."/>
            <person name="Ma J."/>
        </authorList>
    </citation>
    <scope>NUCLEOTIDE SEQUENCE [LARGE SCALE GENOMIC DNA]</scope>
    <source>
        <strain evidence="5">CCUG 57401</strain>
    </source>
</reference>
<dbReference type="Gene3D" id="1.10.10.2830">
    <property type="match status" value="1"/>
</dbReference>
<evidence type="ECO:0000313" key="4">
    <source>
        <dbReference type="EMBL" id="MFC5498161.1"/>
    </source>
</evidence>
<feature type="region of interest" description="Disordered" evidence="2">
    <location>
        <begin position="1"/>
        <end position="20"/>
    </location>
</feature>
<dbReference type="InterPro" id="IPR010995">
    <property type="entry name" value="DNA_repair_Rad51/TF_NusA_a-hlx"/>
</dbReference>
<dbReference type="NCBIfam" id="TIGR00180">
    <property type="entry name" value="parB_part"/>
    <property type="match status" value="1"/>
</dbReference>
<dbReference type="Pfam" id="PF02195">
    <property type="entry name" value="ParB_N"/>
    <property type="match status" value="1"/>
</dbReference>
<dbReference type="PANTHER" id="PTHR33375">
    <property type="entry name" value="CHROMOSOME-PARTITIONING PROTEIN PARB-RELATED"/>
    <property type="match status" value="1"/>
</dbReference>
<dbReference type="SUPFAM" id="SSF110849">
    <property type="entry name" value="ParB/Sulfiredoxin"/>
    <property type="match status" value="1"/>
</dbReference>
<feature type="region of interest" description="Disordered" evidence="2">
    <location>
        <begin position="525"/>
        <end position="567"/>
    </location>
</feature>
<dbReference type="PANTHER" id="PTHR33375:SF7">
    <property type="entry name" value="CHROMOSOME 2-PARTITIONING PROTEIN PARB-RELATED"/>
    <property type="match status" value="1"/>
</dbReference>
<keyword evidence="5" id="KW-1185">Reference proteome</keyword>